<evidence type="ECO:0000256" key="1">
    <source>
        <dbReference type="ARBA" id="ARBA00008372"/>
    </source>
</evidence>
<dbReference type="GO" id="GO:0000289">
    <property type="term" value="P:nuclear-transcribed mRNA poly(A) tail shortening"/>
    <property type="evidence" value="ECO:0007669"/>
    <property type="project" value="TreeGrafter"/>
</dbReference>
<accession>A0AAN9U9Z4</accession>
<dbReference type="InterPro" id="IPR012337">
    <property type="entry name" value="RNaseH-like_sf"/>
</dbReference>
<dbReference type="Pfam" id="PF04857">
    <property type="entry name" value="CAF1"/>
    <property type="match status" value="1"/>
</dbReference>
<comment type="caution">
    <text evidence="2">The sequence shown here is derived from an EMBL/GenBank/DDBJ whole genome shotgun (WGS) entry which is preliminary data.</text>
</comment>
<evidence type="ECO:0000313" key="3">
    <source>
        <dbReference type="Proteomes" id="UP001320420"/>
    </source>
</evidence>
<protein>
    <submittedName>
        <fullName evidence="2">Uncharacterized protein</fullName>
    </submittedName>
</protein>
<dbReference type="PANTHER" id="PTHR15092">
    <property type="entry name" value="POLY A -SPECIFIC RIBONUCLEASE/TARGET OF EGR1, MEMBER 1"/>
    <property type="match status" value="1"/>
</dbReference>
<dbReference type="SUPFAM" id="SSF53098">
    <property type="entry name" value="Ribonuclease H-like"/>
    <property type="match status" value="1"/>
</dbReference>
<dbReference type="Proteomes" id="UP001320420">
    <property type="component" value="Unassembled WGS sequence"/>
</dbReference>
<comment type="similarity">
    <text evidence="1">Belongs to the CAF1 family.</text>
</comment>
<dbReference type="GO" id="GO:1990432">
    <property type="term" value="P:siRNA 3'-end processing"/>
    <property type="evidence" value="ECO:0007669"/>
    <property type="project" value="TreeGrafter"/>
</dbReference>
<dbReference type="GO" id="GO:0003723">
    <property type="term" value="F:RNA binding"/>
    <property type="evidence" value="ECO:0007669"/>
    <property type="project" value="TreeGrafter"/>
</dbReference>
<dbReference type="GO" id="GO:0005634">
    <property type="term" value="C:nucleus"/>
    <property type="evidence" value="ECO:0007669"/>
    <property type="project" value="TreeGrafter"/>
</dbReference>
<dbReference type="PANTHER" id="PTHR15092:SF22">
    <property type="entry name" value="POLY(A)-SPECIFIC RIBONUCLEASE PNLDC1"/>
    <property type="match status" value="1"/>
</dbReference>
<dbReference type="InterPro" id="IPR051181">
    <property type="entry name" value="CAF1_poly(A)_ribonucleases"/>
</dbReference>
<dbReference type="InterPro" id="IPR006941">
    <property type="entry name" value="RNase_CAF1"/>
</dbReference>
<reference evidence="2 3" key="1">
    <citation type="submission" date="2024-02" db="EMBL/GenBank/DDBJ databases">
        <title>De novo assembly and annotation of 12 fungi associated with fruit tree decline syndrome in Ontario, Canada.</title>
        <authorList>
            <person name="Sulman M."/>
            <person name="Ellouze W."/>
            <person name="Ilyukhin E."/>
        </authorList>
    </citation>
    <scope>NUCLEOTIDE SEQUENCE [LARGE SCALE GENOMIC DNA]</scope>
    <source>
        <strain evidence="2 3">M11/M66-122</strain>
    </source>
</reference>
<dbReference type="GO" id="GO:0000175">
    <property type="term" value="F:3'-5'-RNA exonuclease activity"/>
    <property type="evidence" value="ECO:0007669"/>
    <property type="project" value="TreeGrafter"/>
</dbReference>
<dbReference type="InterPro" id="IPR036397">
    <property type="entry name" value="RNaseH_sf"/>
</dbReference>
<gene>
    <name evidence="2" type="ORF">SLS62_010138</name>
</gene>
<dbReference type="GO" id="GO:1990431">
    <property type="term" value="P:priRNA 3'-end processing"/>
    <property type="evidence" value="ECO:0007669"/>
    <property type="project" value="TreeGrafter"/>
</dbReference>
<keyword evidence="3" id="KW-1185">Reference proteome</keyword>
<dbReference type="EMBL" id="JAKJXP020000119">
    <property type="protein sequence ID" value="KAK7744414.1"/>
    <property type="molecule type" value="Genomic_DNA"/>
</dbReference>
<dbReference type="AlphaFoldDB" id="A0AAN9U9Z4"/>
<evidence type="ECO:0000313" key="2">
    <source>
        <dbReference type="EMBL" id="KAK7744414.1"/>
    </source>
</evidence>
<sequence>MDVSRQNLYSTLPNMLSLAQHARFVAIDLEMSGISVHNAGSNSSITSPQKAYSQAKKAAEVFTIIEIGLTFIQYDEGSSQYSTKTFNIPLSPEMPYGHVPYHIAHGLTQRLDRIAGFSMSSLKFLKDNRFDLNKSFNDGCFYLGRHEEKIARQWVHSLRPRHEQPRNEKASNDDIDFSTLSTEYNSFYARARLTIEDMIVRPNRQGNTTATIHDSGFKDLTTLHLSLVMHLVREEFQQCKVLPPTTSPVREIRVQVTDESSQPEDPDIAQKLQQVEYIVGLRYLFEALAGGSLPPRIQQHWACPAQPQQGPGAYTGFNLNFDVTRCEEALRKSRPIVVGHNLFYDLVFIYRTFFGPLPDNLDDFLLEIHQLFPRIVDTKYLATRKPQGNSGLSYISLRGDSQTLLDEDSDTLAEMKGLEVSHPALLEPASKQIKLVPMPGENYSAREIHILPVWSDDFWAVYGNKTRVGGAGVVCFV</sequence>
<name>A0AAN9U9Z4_9PEZI</name>
<dbReference type="Gene3D" id="3.30.420.10">
    <property type="entry name" value="Ribonuclease H-like superfamily/Ribonuclease H"/>
    <property type="match status" value="2"/>
</dbReference>
<organism evidence="2 3">
    <name type="scientific">Diatrype stigma</name>
    <dbReference type="NCBI Taxonomy" id="117547"/>
    <lineage>
        <taxon>Eukaryota</taxon>
        <taxon>Fungi</taxon>
        <taxon>Dikarya</taxon>
        <taxon>Ascomycota</taxon>
        <taxon>Pezizomycotina</taxon>
        <taxon>Sordariomycetes</taxon>
        <taxon>Xylariomycetidae</taxon>
        <taxon>Xylariales</taxon>
        <taxon>Diatrypaceae</taxon>
        <taxon>Diatrype</taxon>
    </lineage>
</organism>
<proteinExistence type="inferred from homology"/>